<sequence length="479" mass="51922">MSIDGVTPGTSGVPTEKLPPEGQPITSSKTVNAGNLKGGNLQFGEPVSTQKSQSTGMPKPALQSPASEPSMKNYQNTMNVFNSVALQLDAEQQAGVLAALAEELEAGGDDGEGGVLIGQKGGRVRRQNVLAREVRLKNTTPEQAKDMANQLRNVERELTTLKSAKSEAFEQTKAAISKFQQALASGQLDAGEAAELLKDIQQSMENGAFTFDQSKKTHMDRLMKQLSPFSPPGAKEINLKSTDSGLSAKLDNKTSVDADFKNGKMALNIDGQKVEYQFGPKDTFKATINGQPMEFDLHETKILTDFFQIMSLFHEMGVAMRRVHREGRNASQEMVVEKIKMQAEKQRTAAMQQFVAGMVSASAKVTSGLIQMRGATQAMNASRAGNNGMAEAISARHRGISGLFEGLGEAGASVARYQAGITESEITLLRAEEEQARFTKQTEQDQMEVAKELTSKARDTYMQVWNSFLQAQTKISGNI</sequence>
<evidence type="ECO:0000313" key="4">
    <source>
        <dbReference type="Proteomes" id="UP001500604"/>
    </source>
</evidence>
<dbReference type="RefSeq" id="WP_345194061.1">
    <property type="nucleotide sequence ID" value="NZ_BAABFL010000074.1"/>
</dbReference>
<accession>A0ABP8UWX3</accession>
<feature type="coiled-coil region" evidence="1">
    <location>
        <begin position="144"/>
        <end position="171"/>
    </location>
</feature>
<proteinExistence type="predicted"/>
<dbReference type="Proteomes" id="UP001500604">
    <property type="component" value="Unassembled WGS sequence"/>
</dbReference>
<feature type="compositionally biased region" description="Polar residues" evidence="2">
    <location>
        <begin position="24"/>
        <end position="33"/>
    </location>
</feature>
<dbReference type="EMBL" id="BAABFL010000074">
    <property type="protein sequence ID" value="GAA4648418.1"/>
    <property type="molecule type" value="Genomic_DNA"/>
</dbReference>
<evidence type="ECO:0000256" key="2">
    <source>
        <dbReference type="SAM" id="MobiDB-lite"/>
    </source>
</evidence>
<comment type="caution">
    <text evidence="3">The sequence shown here is derived from an EMBL/GenBank/DDBJ whole genome shotgun (WGS) entry which is preliminary data.</text>
</comment>
<reference evidence="4" key="1">
    <citation type="journal article" date="2019" name="Int. J. Syst. Evol. Microbiol.">
        <title>The Global Catalogue of Microorganisms (GCM) 10K type strain sequencing project: providing services to taxonomists for standard genome sequencing and annotation.</title>
        <authorList>
            <consortium name="The Broad Institute Genomics Platform"/>
            <consortium name="The Broad Institute Genome Sequencing Center for Infectious Disease"/>
            <person name="Wu L."/>
            <person name="Ma J."/>
        </authorList>
    </citation>
    <scope>NUCLEOTIDE SEQUENCE [LARGE SCALE GENOMIC DNA]</scope>
    <source>
        <strain evidence="4">JCM 17805</strain>
    </source>
</reference>
<feature type="region of interest" description="Disordered" evidence="2">
    <location>
        <begin position="1"/>
        <end position="70"/>
    </location>
</feature>
<keyword evidence="4" id="KW-1185">Reference proteome</keyword>
<feature type="compositionally biased region" description="Polar residues" evidence="2">
    <location>
        <begin position="47"/>
        <end position="56"/>
    </location>
</feature>
<evidence type="ECO:0000313" key="3">
    <source>
        <dbReference type="EMBL" id="GAA4648418.1"/>
    </source>
</evidence>
<name>A0ABP8UWX3_9GAMM</name>
<keyword evidence="1" id="KW-0175">Coiled coil</keyword>
<protein>
    <submittedName>
        <fullName evidence="3">Uncharacterized protein</fullName>
    </submittedName>
</protein>
<evidence type="ECO:0000256" key="1">
    <source>
        <dbReference type="SAM" id="Coils"/>
    </source>
</evidence>
<organism evidence="3 4">
    <name type="scientific">Kistimonas scapharcae</name>
    <dbReference type="NCBI Taxonomy" id="1036133"/>
    <lineage>
        <taxon>Bacteria</taxon>
        <taxon>Pseudomonadati</taxon>
        <taxon>Pseudomonadota</taxon>
        <taxon>Gammaproteobacteria</taxon>
        <taxon>Oceanospirillales</taxon>
        <taxon>Endozoicomonadaceae</taxon>
        <taxon>Kistimonas</taxon>
    </lineage>
</organism>
<gene>
    <name evidence="3" type="ORF">GCM10023116_06870</name>
</gene>